<dbReference type="Pfam" id="PF14903">
    <property type="entry name" value="WG_beta_rep"/>
    <property type="match status" value="4"/>
</dbReference>
<gene>
    <name evidence="1" type="ORF">B6S12_08565</name>
</gene>
<dbReference type="OrthoDB" id="29650at2"/>
<evidence type="ECO:0000313" key="1">
    <source>
        <dbReference type="EMBL" id="PZT47555.1"/>
    </source>
</evidence>
<evidence type="ECO:0008006" key="3">
    <source>
        <dbReference type="Google" id="ProtNLM"/>
    </source>
</evidence>
<dbReference type="PANTHER" id="PTHR37841">
    <property type="entry name" value="GLR2918 PROTEIN"/>
    <property type="match status" value="1"/>
</dbReference>
<sequence length="349" mass="41348">MKNTKKELIFTDILAGVKYFTFEDKGKFGILREDNKVVLKPVFDVIEDFSINYFEFNNDEQEHLFVNKHKNLKNLYYEGKSYNFGLLFRLNSKFGIVDFKGNVIIKPIYTYIHSFNNDGLAFVRKDKKCGYINKKGEVIVKIEYDQIYTTELKAKNYIFIKNEKYGLMDKKFNILLEDCEWIQSFSDKDSYCLFSENGKYGVLNRNGEIVVNPVYEKLFMNESNFFYKEGDNFKKITLKKMIANNKKQYKISHNEFASFLKTPAPTLYNWGNNDKDYKKNLYNFLRSFKKQELEYFLKSENGLSDYKISKITKVPAKTLSNWAKSDSYLNVIYRILKGIDLKALNIFYK</sequence>
<protein>
    <recommendedName>
        <fullName evidence="3">WG repeat-containing protein</fullName>
    </recommendedName>
</protein>
<proteinExistence type="predicted"/>
<name>A0A2W6MSL6_9HELI</name>
<evidence type="ECO:0000313" key="2">
    <source>
        <dbReference type="Proteomes" id="UP000249746"/>
    </source>
</evidence>
<reference evidence="1 2" key="1">
    <citation type="submission" date="2017-03" db="EMBL/GenBank/DDBJ databases">
        <title>Genomic and clinical evidence uncovers the enterohepatic species Helicobacter valdiviensis as a potential human intestinal pathogen.</title>
        <authorList>
            <person name="Fresia P."/>
            <person name="Jara R."/>
            <person name="Sierra R."/>
            <person name="Ferres I."/>
            <person name="Greif G."/>
            <person name="Iraola G."/>
            <person name="Collado L."/>
        </authorList>
    </citation>
    <scope>NUCLEOTIDE SEQUENCE [LARGE SCALE GENOMIC DNA]</scope>
    <source>
        <strain evidence="1 2">WBE14</strain>
    </source>
</reference>
<dbReference type="RefSeq" id="WP_111230388.1">
    <property type="nucleotide sequence ID" value="NZ_NBIU01000029.1"/>
</dbReference>
<dbReference type="InterPro" id="IPR032774">
    <property type="entry name" value="WG_beta_rep"/>
</dbReference>
<organism evidence="1 2">
    <name type="scientific">Helicobacter valdiviensis</name>
    <dbReference type="NCBI Taxonomy" id="1458358"/>
    <lineage>
        <taxon>Bacteria</taxon>
        <taxon>Pseudomonadati</taxon>
        <taxon>Campylobacterota</taxon>
        <taxon>Epsilonproteobacteria</taxon>
        <taxon>Campylobacterales</taxon>
        <taxon>Helicobacteraceae</taxon>
        <taxon>Helicobacter</taxon>
    </lineage>
</organism>
<accession>A0A2W6MSL6</accession>
<dbReference type="Proteomes" id="UP000249746">
    <property type="component" value="Unassembled WGS sequence"/>
</dbReference>
<keyword evidence="2" id="KW-1185">Reference proteome</keyword>
<dbReference type="PANTHER" id="PTHR37841:SF1">
    <property type="entry name" value="DUF3298 DOMAIN-CONTAINING PROTEIN"/>
    <property type="match status" value="1"/>
</dbReference>
<dbReference type="AlphaFoldDB" id="A0A2W6MSL6"/>
<dbReference type="EMBL" id="NBIU01000029">
    <property type="protein sequence ID" value="PZT47555.1"/>
    <property type="molecule type" value="Genomic_DNA"/>
</dbReference>
<comment type="caution">
    <text evidence="1">The sequence shown here is derived from an EMBL/GenBank/DDBJ whole genome shotgun (WGS) entry which is preliminary data.</text>
</comment>